<dbReference type="InterPro" id="IPR025962">
    <property type="entry name" value="SdpI/YhfL"/>
</dbReference>
<proteinExistence type="predicted"/>
<evidence type="ECO:0000313" key="3">
    <source>
        <dbReference type="Proteomes" id="UP000317303"/>
    </source>
</evidence>
<dbReference type="EMBL" id="VLJV01000001">
    <property type="protein sequence ID" value="TWH20949.1"/>
    <property type="molecule type" value="Genomic_DNA"/>
</dbReference>
<keyword evidence="3" id="KW-1185">Reference proteome</keyword>
<keyword evidence="1" id="KW-0472">Membrane</keyword>
<name>A0A660CHD2_9PSEU</name>
<protein>
    <submittedName>
        <fullName evidence="2">SdpI/YhfL family protein</fullName>
    </submittedName>
</protein>
<dbReference type="RefSeq" id="WP_030534065.1">
    <property type="nucleotide sequence ID" value="NZ_JOIJ01000023.1"/>
</dbReference>
<feature type="transmembrane region" description="Helical" evidence="1">
    <location>
        <begin position="97"/>
        <end position="115"/>
    </location>
</feature>
<dbReference type="AlphaFoldDB" id="A0A660CHD2"/>
<sequence length="131" mass="13433">MIGMEALAAIVVATVSLAGCGALLQYTTRAAGRGALPHNGAVGIRTRATQASDEAWRAAHEAALPAMLRAAQISYVLAAFSVFVAVAFAIGGLPVEWALVPLGIGFVAQLSYCLQGVRVANRAARAVTDDP</sequence>
<accession>A0A660CHD2</accession>
<feature type="transmembrane region" description="Helical" evidence="1">
    <location>
        <begin position="73"/>
        <end position="91"/>
    </location>
</feature>
<evidence type="ECO:0000256" key="1">
    <source>
        <dbReference type="SAM" id="Phobius"/>
    </source>
</evidence>
<keyword evidence="1" id="KW-0812">Transmembrane</keyword>
<reference evidence="2 3" key="1">
    <citation type="submission" date="2019-07" db="EMBL/GenBank/DDBJ databases">
        <title>R&amp;d 2014.</title>
        <authorList>
            <person name="Klenk H.-P."/>
        </authorList>
    </citation>
    <scope>NUCLEOTIDE SEQUENCE [LARGE SCALE GENOMIC DNA]</scope>
    <source>
        <strain evidence="2 3">DSM 43194</strain>
    </source>
</reference>
<comment type="caution">
    <text evidence="2">The sequence shown here is derived from an EMBL/GenBank/DDBJ whole genome shotgun (WGS) entry which is preliminary data.</text>
</comment>
<dbReference type="Pfam" id="PF13630">
    <property type="entry name" value="SdpI"/>
    <property type="match status" value="1"/>
</dbReference>
<evidence type="ECO:0000313" key="2">
    <source>
        <dbReference type="EMBL" id="TWH20949.1"/>
    </source>
</evidence>
<dbReference type="Proteomes" id="UP000317303">
    <property type="component" value="Unassembled WGS sequence"/>
</dbReference>
<feature type="transmembrane region" description="Helical" evidence="1">
    <location>
        <begin position="6"/>
        <end position="24"/>
    </location>
</feature>
<gene>
    <name evidence="2" type="ORF">JD82_02800</name>
</gene>
<keyword evidence="1" id="KW-1133">Transmembrane helix</keyword>
<organism evidence="2 3">
    <name type="scientific">Prauserella rugosa</name>
    <dbReference type="NCBI Taxonomy" id="43354"/>
    <lineage>
        <taxon>Bacteria</taxon>
        <taxon>Bacillati</taxon>
        <taxon>Actinomycetota</taxon>
        <taxon>Actinomycetes</taxon>
        <taxon>Pseudonocardiales</taxon>
        <taxon>Pseudonocardiaceae</taxon>
        <taxon>Prauserella</taxon>
    </lineage>
</organism>